<sequence length="77" mass="8246">MVAIMPATPTHVPLILRLLQEMDTYYGDIRIDSDESGSAQVSEHLFGGTPSSQAIVAIDGNDVIGLASFSFVWPAQP</sequence>
<evidence type="ECO:0008006" key="3">
    <source>
        <dbReference type="Google" id="ProtNLM"/>
    </source>
</evidence>
<dbReference type="InterPro" id="IPR016181">
    <property type="entry name" value="Acyl_CoA_acyltransferase"/>
</dbReference>
<proteinExistence type="predicted"/>
<dbReference type="EMBL" id="BAABAT010000051">
    <property type="protein sequence ID" value="GAA4262260.1"/>
    <property type="molecule type" value="Genomic_DNA"/>
</dbReference>
<accession>A0ABP8DRP9</accession>
<dbReference type="SUPFAM" id="SSF55729">
    <property type="entry name" value="Acyl-CoA N-acyltransferases (Nat)"/>
    <property type="match status" value="1"/>
</dbReference>
<dbReference type="Proteomes" id="UP001500620">
    <property type="component" value="Unassembled WGS sequence"/>
</dbReference>
<dbReference type="Gene3D" id="3.40.630.30">
    <property type="match status" value="1"/>
</dbReference>
<evidence type="ECO:0000313" key="1">
    <source>
        <dbReference type="EMBL" id="GAA4262260.1"/>
    </source>
</evidence>
<reference evidence="2" key="1">
    <citation type="journal article" date="2019" name="Int. J. Syst. Evol. Microbiol.">
        <title>The Global Catalogue of Microorganisms (GCM) 10K type strain sequencing project: providing services to taxonomists for standard genome sequencing and annotation.</title>
        <authorList>
            <consortium name="The Broad Institute Genomics Platform"/>
            <consortium name="The Broad Institute Genome Sequencing Center for Infectious Disease"/>
            <person name="Wu L."/>
            <person name="Ma J."/>
        </authorList>
    </citation>
    <scope>NUCLEOTIDE SEQUENCE [LARGE SCALE GENOMIC DNA]</scope>
    <source>
        <strain evidence="2">JCM 17441</strain>
    </source>
</reference>
<name>A0ABP8DRP9_9ACTN</name>
<gene>
    <name evidence="1" type="ORF">GCM10022255_098240</name>
</gene>
<protein>
    <recommendedName>
        <fullName evidence="3">GNAT family N-acetyltransferase</fullName>
    </recommendedName>
</protein>
<comment type="caution">
    <text evidence="1">The sequence shown here is derived from an EMBL/GenBank/DDBJ whole genome shotgun (WGS) entry which is preliminary data.</text>
</comment>
<organism evidence="1 2">
    <name type="scientific">Dactylosporangium darangshiense</name>
    <dbReference type="NCBI Taxonomy" id="579108"/>
    <lineage>
        <taxon>Bacteria</taxon>
        <taxon>Bacillati</taxon>
        <taxon>Actinomycetota</taxon>
        <taxon>Actinomycetes</taxon>
        <taxon>Micromonosporales</taxon>
        <taxon>Micromonosporaceae</taxon>
        <taxon>Dactylosporangium</taxon>
    </lineage>
</organism>
<keyword evidence="2" id="KW-1185">Reference proteome</keyword>
<evidence type="ECO:0000313" key="2">
    <source>
        <dbReference type="Proteomes" id="UP001500620"/>
    </source>
</evidence>